<organism evidence="14 15">
    <name type="scientific">Ranitomeya imitator</name>
    <name type="common">mimic poison frog</name>
    <dbReference type="NCBI Taxonomy" id="111125"/>
    <lineage>
        <taxon>Eukaryota</taxon>
        <taxon>Metazoa</taxon>
        <taxon>Chordata</taxon>
        <taxon>Craniata</taxon>
        <taxon>Vertebrata</taxon>
        <taxon>Euteleostomi</taxon>
        <taxon>Amphibia</taxon>
        <taxon>Batrachia</taxon>
        <taxon>Anura</taxon>
        <taxon>Neobatrachia</taxon>
        <taxon>Hyloidea</taxon>
        <taxon>Dendrobatidae</taxon>
        <taxon>Dendrobatinae</taxon>
        <taxon>Ranitomeya</taxon>
    </lineage>
</organism>
<dbReference type="InterPro" id="IPR015413">
    <property type="entry name" value="Methionyl/Leucyl_tRNA_Synth"/>
</dbReference>
<protein>
    <recommendedName>
        <fullName evidence="8">Methionine--tRNA ligase, mitochondrial</fullName>
        <ecNumber evidence="2">6.1.1.10</ecNumber>
    </recommendedName>
    <alternativeName>
        <fullName evidence="9">Methionyl-tRNA synthetase 2</fullName>
    </alternativeName>
    <alternativeName>
        <fullName evidence="10">Mitochondrial methionyl-tRNA synthetase</fullName>
    </alternativeName>
</protein>
<dbReference type="NCBIfam" id="TIGR00398">
    <property type="entry name" value="metG"/>
    <property type="match status" value="1"/>
</dbReference>
<dbReference type="PANTHER" id="PTHR43326">
    <property type="entry name" value="METHIONYL-TRNA SYNTHETASE"/>
    <property type="match status" value="1"/>
</dbReference>
<dbReference type="InterPro" id="IPR033911">
    <property type="entry name" value="MetRS_core"/>
</dbReference>
<evidence type="ECO:0000256" key="2">
    <source>
        <dbReference type="ARBA" id="ARBA00012838"/>
    </source>
</evidence>
<dbReference type="SUPFAM" id="SSF47323">
    <property type="entry name" value="Anticodon-binding domain of a subclass of class I aminoacyl-tRNA synthetases"/>
    <property type="match status" value="1"/>
</dbReference>
<dbReference type="Pfam" id="PF19303">
    <property type="entry name" value="Anticodon_3"/>
    <property type="match status" value="1"/>
</dbReference>
<dbReference type="EC" id="6.1.1.10" evidence="2"/>
<dbReference type="InterPro" id="IPR009080">
    <property type="entry name" value="tRNAsynth_Ia_anticodon-bd"/>
</dbReference>
<dbReference type="PANTHER" id="PTHR43326:SF1">
    <property type="entry name" value="METHIONINE--TRNA LIGASE, MITOCHONDRIAL"/>
    <property type="match status" value="1"/>
</dbReference>
<dbReference type="CDD" id="cd00814">
    <property type="entry name" value="MetRS_core"/>
    <property type="match status" value="1"/>
</dbReference>
<dbReference type="SUPFAM" id="SSF52374">
    <property type="entry name" value="Nucleotidylyl transferase"/>
    <property type="match status" value="1"/>
</dbReference>
<keyword evidence="3 11" id="KW-0436">Ligase</keyword>
<dbReference type="Gene3D" id="2.170.220.10">
    <property type="match status" value="1"/>
</dbReference>
<name>A0ABN9M1W9_9NEOB</name>
<dbReference type="Gene3D" id="3.40.50.620">
    <property type="entry name" value="HUPs"/>
    <property type="match status" value="1"/>
</dbReference>
<dbReference type="Pfam" id="PF09334">
    <property type="entry name" value="tRNA-synt_1g"/>
    <property type="match status" value="1"/>
</dbReference>
<evidence type="ECO:0000256" key="6">
    <source>
        <dbReference type="ARBA" id="ARBA00022917"/>
    </source>
</evidence>
<reference evidence="14" key="1">
    <citation type="submission" date="2023-07" db="EMBL/GenBank/DDBJ databases">
        <authorList>
            <person name="Stuckert A."/>
        </authorList>
    </citation>
    <scope>NUCLEOTIDE SEQUENCE</scope>
</reference>
<comment type="caution">
    <text evidence="14">The sequence shown here is derived from an EMBL/GenBank/DDBJ whole genome shotgun (WGS) entry which is preliminary data.</text>
</comment>
<evidence type="ECO:0000256" key="10">
    <source>
        <dbReference type="ARBA" id="ARBA00030331"/>
    </source>
</evidence>
<evidence type="ECO:0000313" key="14">
    <source>
        <dbReference type="EMBL" id="CAJ0953747.1"/>
    </source>
</evidence>
<evidence type="ECO:0000313" key="15">
    <source>
        <dbReference type="Proteomes" id="UP001176940"/>
    </source>
</evidence>
<evidence type="ECO:0000259" key="13">
    <source>
        <dbReference type="Pfam" id="PF19303"/>
    </source>
</evidence>
<dbReference type="InterPro" id="IPR041872">
    <property type="entry name" value="Anticodon_Met"/>
</dbReference>
<keyword evidence="15" id="KW-1185">Reference proteome</keyword>
<keyword evidence="6 11" id="KW-0648">Protein biosynthesis</keyword>
<comment type="similarity">
    <text evidence="1 11">Belongs to the class-I aminoacyl-tRNA synthetase family.</text>
</comment>
<evidence type="ECO:0000256" key="11">
    <source>
        <dbReference type="RuleBase" id="RU363039"/>
    </source>
</evidence>
<dbReference type="EMBL" id="CAUEEQ010037219">
    <property type="protein sequence ID" value="CAJ0953747.1"/>
    <property type="molecule type" value="Genomic_DNA"/>
</dbReference>
<evidence type="ECO:0000256" key="5">
    <source>
        <dbReference type="ARBA" id="ARBA00022840"/>
    </source>
</evidence>
<evidence type="ECO:0000256" key="8">
    <source>
        <dbReference type="ARBA" id="ARBA00026124"/>
    </source>
</evidence>
<evidence type="ECO:0000256" key="3">
    <source>
        <dbReference type="ARBA" id="ARBA00022598"/>
    </source>
</evidence>
<feature type="domain" description="Methionyl/Leucyl tRNA synthetase" evidence="12">
    <location>
        <begin position="61"/>
        <end position="419"/>
    </location>
</feature>
<keyword evidence="7 11" id="KW-0030">Aminoacyl-tRNA synthetase</keyword>
<evidence type="ECO:0000256" key="7">
    <source>
        <dbReference type="ARBA" id="ARBA00023146"/>
    </source>
</evidence>
<evidence type="ECO:0000256" key="1">
    <source>
        <dbReference type="ARBA" id="ARBA00005594"/>
    </source>
</evidence>
<sequence length="585" mass="65660">MTERPQGGDVTVFATRSGPVMAAWPSLRRCTLWRQLCRTVPRGSGLHTVRAGCGGESGPALLTTPIFYVNAAPHLGHVYSALLADVQHRYSALCGRDSRLSTGTDEHGIKVQHAAAALGSDPSSFCAAVSQQFRAMFDTMAISYTDFVRTTERRHSHAVCHFWKKLEDRGYIYKGTYQGWYCTSDEAFLSEDQTLERRDGEGNICRVSAESGHQVHWMSEENYMFRLSLLRPKLLAWLQTEPIYPAPFLRIVQQWLEEELPDLSVSRQRSRVSWGIPVPSDPSHTIYVWLDALINYLTVAGFPDQHFSPWGPSTHLLGKDILRFHAIYWPAFLLAAGLPPPKKLLVHSHWTCNGVKMSKSLQNVVDPTECIRRYTRDGLRYFLLRHGSPERDCDFTHHTVCTLLNSELADALGGLLNRCTAHTINPGQCWPYYQGNNVPSAARQDLHRLLGTVRELPELVDHYMSRFQANKALEAIDGSVRCSNAFFQSQAPWKLCKGGEDDKAWGRSVLYLTLESLRLYATLLQPAVPDLAKTIMDRLGVPNGSRTLIGNRFFGATLGDNCCFQGQSLGSECGLLYPRLDAENK</sequence>
<evidence type="ECO:0000256" key="4">
    <source>
        <dbReference type="ARBA" id="ARBA00022741"/>
    </source>
</evidence>
<dbReference type="Gene3D" id="1.10.730.10">
    <property type="entry name" value="Isoleucyl-tRNA Synthetase, Domain 1"/>
    <property type="match status" value="1"/>
</dbReference>
<evidence type="ECO:0000256" key="9">
    <source>
        <dbReference type="ARBA" id="ARBA00029831"/>
    </source>
</evidence>
<dbReference type="PRINTS" id="PR01041">
    <property type="entry name" value="TRNASYNTHMET"/>
</dbReference>
<proteinExistence type="inferred from homology"/>
<dbReference type="InterPro" id="IPR014729">
    <property type="entry name" value="Rossmann-like_a/b/a_fold"/>
</dbReference>
<keyword evidence="5 11" id="KW-0067">ATP-binding</keyword>
<gene>
    <name evidence="14" type="ORF">RIMI_LOCUS14435876</name>
</gene>
<dbReference type="InterPro" id="IPR014758">
    <property type="entry name" value="Met-tRNA_synth"/>
</dbReference>
<dbReference type="InterPro" id="IPR023457">
    <property type="entry name" value="Met-tRNA_synth_2"/>
</dbReference>
<accession>A0ABN9M1W9</accession>
<feature type="domain" description="Methionyl-tRNA synthetase anticodon-binding" evidence="13">
    <location>
        <begin position="459"/>
        <end position="541"/>
    </location>
</feature>
<keyword evidence="4 11" id="KW-0547">Nucleotide-binding</keyword>
<evidence type="ECO:0000259" key="12">
    <source>
        <dbReference type="Pfam" id="PF09334"/>
    </source>
</evidence>
<dbReference type="Proteomes" id="UP001176940">
    <property type="component" value="Unassembled WGS sequence"/>
</dbReference>